<comment type="catalytic activity">
    <reaction evidence="1 9">
        <text>4-amino-5-aminomethyl-2-methylpyrimidine + H2O = 4-amino-5-hydroxymethyl-2-methylpyrimidine + NH4(+)</text>
        <dbReference type="Rhea" id="RHEA:31799"/>
        <dbReference type="ChEBI" id="CHEBI:15377"/>
        <dbReference type="ChEBI" id="CHEBI:16892"/>
        <dbReference type="ChEBI" id="CHEBI:28938"/>
        <dbReference type="ChEBI" id="CHEBI:63416"/>
        <dbReference type="EC" id="3.5.99.2"/>
    </reaction>
</comment>
<evidence type="ECO:0000256" key="1">
    <source>
        <dbReference type="ARBA" id="ARBA00001881"/>
    </source>
</evidence>
<dbReference type="KEGG" id="paun:MJA45_07390"/>
<dbReference type="PANTHER" id="PTHR43198">
    <property type="entry name" value="BIFUNCTIONAL TH2 PROTEIN"/>
    <property type="match status" value="1"/>
</dbReference>
<comment type="similarity">
    <text evidence="3 9">Belongs to the TenA family.</text>
</comment>
<dbReference type="GO" id="GO:0009228">
    <property type="term" value="P:thiamine biosynthetic process"/>
    <property type="evidence" value="ECO:0007669"/>
    <property type="project" value="UniProtKB-KW"/>
</dbReference>
<feature type="domain" description="Thiaminase-2/PQQC" evidence="10">
    <location>
        <begin position="10"/>
        <end position="217"/>
    </location>
</feature>
<comment type="pathway">
    <text evidence="2 9">Cofactor biosynthesis; thiamine diphosphate biosynthesis.</text>
</comment>
<keyword evidence="7 9" id="KW-0784">Thiamine biosynthesis</keyword>
<dbReference type="NCBIfam" id="TIGR04306">
    <property type="entry name" value="salvage_TenA"/>
    <property type="match status" value="1"/>
</dbReference>
<dbReference type="InterPro" id="IPR050967">
    <property type="entry name" value="Thiamine_Salvage_TenA"/>
</dbReference>
<evidence type="ECO:0000256" key="6">
    <source>
        <dbReference type="ARBA" id="ARBA00013647"/>
    </source>
</evidence>
<evidence type="ECO:0000256" key="2">
    <source>
        <dbReference type="ARBA" id="ARBA00004948"/>
    </source>
</evidence>
<protein>
    <recommendedName>
        <fullName evidence="6 9">Aminopyrimidine aminohydrolase</fullName>
        <ecNumber evidence="5 9">3.5.99.2</ecNumber>
    </recommendedName>
</protein>
<dbReference type="InterPro" id="IPR027574">
    <property type="entry name" value="Thiaminase_II"/>
</dbReference>
<comment type="function">
    <text evidence="9">Catalyzes an amino-pyrimidine hydrolysis reaction at the C5' of the pyrimidine moiety of thiamine compounds, a reaction that is part of a thiamine salvage pathway.</text>
</comment>
<comment type="subunit">
    <text evidence="4">Homotetramer.</text>
</comment>
<dbReference type="Gene3D" id="1.20.910.10">
    <property type="entry name" value="Heme oxygenase-like"/>
    <property type="match status" value="1"/>
</dbReference>
<evidence type="ECO:0000313" key="11">
    <source>
        <dbReference type="EMBL" id="WNQ12847.1"/>
    </source>
</evidence>
<evidence type="ECO:0000256" key="4">
    <source>
        <dbReference type="ARBA" id="ARBA00011881"/>
    </source>
</evidence>
<evidence type="ECO:0000256" key="9">
    <source>
        <dbReference type="RuleBase" id="RU363093"/>
    </source>
</evidence>
<dbReference type="InterPro" id="IPR016084">
    <property type="entry name" value="Haem_Oase-like_multi-hlx"/>
</dbReference>
<evidence type="ECO:0000256" key="8">
    <source>
        <dbReference type="ARBA" id="ARBA00048337"/>
    </source>
</evidence>
<evidence type="ECO:0000259" key="10">
    <source>
        <dbReference type="Pfam" id="PF03070"/>
    </source>
</evidence>
<gene>
    <name evidence="11" type="primary">tenA</name>
    <name evidence="11" type="ORF">MJA45_07390</name>
</gene>
<dbReference type="GO" id="GO:0050334">
    <property type="term" value="F:thiaminase activity"/>
    <property type="evidence" value="ECO:0007669"/>
    <property type="project" value="UniProtKB-EC"/>
</dbReference>
<evidence type="ECO:0000256" key="5">
    <source>
        <dbReference type="ARBA" id="ARBA00012684"/>
    </source>
</evidence>
<sequence>MENFTDRLYAAARPIWQESHHHAFLYELREGTLAPDRFAFYLCQDYVYLLDYAKLFALGIVKAEEEADMAWFAELVHSTLHGEMDAHRRLASSFGITRAKLENTKPSAVTLGYTGYMLGVAEKGSLADLVAVLLPCMWSYREVGVLFKDYPGALDHPLYGEWILTYASEEFGKITDWLIDRMNRLAQGLPEPALRRLEELFVTASRYEYRFWDMAYKKEMW</sequence>
<dbReference type="CDD" id="cd19366">
    <property type="entry name" value="TenA_C_BhTenA-like"/>
    <property type="match status" value="1"/>
</dbReference>
<dbReference type="Proteomes" id="UP001305702">
    <property type="component" value="Chromosome"/>
</dbReference>
<dbReference type="RefSeq" id="WP_315606626.1">
    <property type="nucleotide sequence ID" value="NZ_CP130318.1"/>
</dbReference>
<comment type="catalytic activity">
    <reaction evidence="8 9">
        <text>thiamine + H2O = 5-(2-hydroxyethyl)-4-methylthiazole + 4-amino-5-hydroxymethyl-2-methylpyrimidine + H(+)</text>
        <dbReference type="Rhea" id="RHEA:17509"/>
        <dbReference type="ChEBI" id="CHEBI:15377"/>
        <dbReference type="ChEBI" id="CHEBI:15378"/>
        <dbReference type="ChEBI" id="CHEBI:16892"/>
        <dbReference type="ChEBI" id="CHEBI:17957"/>
        <dbReference type="ChEBI" id="CHEBI:18385"/>
        <dbReference type="EC" id="3.5.99.2"/>
    </reaction>
</comment>
<evidence type="ECO:0000313" key="12">
    <source>
        <dbReference type="Proteomes" id="UP001305702"/>
    </source>
</evidence>
<dbReference type="EC" id="3.5.99.2" evidence="5 9"/>
<keyword evidence="9" id="KW-0378">Hydrolase</keyword>
<evidence type="ECO:0000256" key="3">
    <source>
        <dbReference type="ARBA" id="ARBA00010264"/>
    </source>
</evidence>
<dbReference type="GO" id="GO:0005829">
    <property type="term" value="C:cytosol"/>
    <property type="evidence" value="ECO:0007669"/>
    <property type="project" value="TreeGrafter"/>
</dbReference>
<proteinExistence type="inferred from homology"/>
<keyword evidence="12" id="KW-1185">Reference proteome</keyword>
<dbReference type="PANTHER" id="PTHR43198:SF2">
    <property type="entry name" value="SI:CH1073-67J19.1-RELATED"/>
    <property type="match status" value="1"/>
</dbReference>
<dbReference type="EMBL" id="CP130318">
    <property type="protein sequence ID" value="WNQ12847.1"/>
    <property type="molecule type" value="Genomic_DNA"/>
</dbReference>
<evidence type="ECO:0000256" key="7">
    <source>
        <dbReference type="ARBA" id="ARBA00022977"/>
    </source>
</evidence>
<dbReference type="SUPFAM" id="SSF48613">
    <property type="entry name" value="Heme oxygenase-like"/>
    <property type="match status" value="1"/>
</dbReference>
<accession>A0AA96LFC3</accession>
<dbReference type="Pfam" id="PF03070">
    <property type="entry name" value="TENA_THI-4"/>
    <property type="match status" value="1"/>
</dbReference>
<organism evidence="11 12">
    <name type="scientific">Paenibacillus aurantius</name>
    <dbReference type="NCBI Taxonomy" id="2918900"/>
    <lineage>
        <taxon>Bacteria</taxon>
        <taxon>Bacillati</taxon>
        <taxon>Bacillota</taxon>
        <taxon>Bacilli</taxon>
        <taxon>Bacillales</taxon>
        <taxon>Paenibacillaceae</taxon>
        <taxon>Paenibacillus</taxon>
    </lineage>
</organism>
<reference evidence="11 12" key="1">
    <citation type="submission" date="2022-02" db="EMBL/GenBank/DDBJ databases">
        <title>Paenibacillus sp. MBLB1776 Whole Genome Shotgun Sequencing.</title>
        <authorList>
            <person name="Hwang C.Y."/>
            <person name="Cho E.-S."/>
            <person name="Seo M.-J."/>
        </authorList>
    </citation>
    <scope>NUCLEOTIDE SEQUENCE [LARGE SCALE GENOMIC DNA]</scope>
    <source>
        <strain evidence="11 12">MBLB1776</strain>
    </source>
</reference>
<name>A0AA96LFC3_9BACL</name>
<dbReference type="InterPro" id="IPR004305">
    <property type="entry name" value="Thiaminase-2/PQQC"/>
</dbReference>
<dbReference type="AlphaFoldDB" id="A0AA96LFC3"/>